<name>A0A4R6IGD8_9SPHI</name>
<comment type="caution">
    <text evidence="2">The sequence shown here is derived from an EMBL/GenBank/DDBJ whole genome shotgun (WGS) entry which is preliminary data.</text>
</comment>
<evidence type="ECO:0000313" key="3">
    <source>
        <dbReference type="Proteomes" id="UP000295499"/>
    </source>
</evidence>
<dbReference type="CDD" id="cd12797">
    <property type="entry name" value="M23_peptidase"/>
    <property type="match status" value="1"/>
</dbReference>
<dbReference type="EMBL" id="SNWM01000005">
    <property type="protein sequence ID" value="TDO20015.1"/>
    <property type="molecule type" value="Genomic_DNA"/>
</dbReference>
<gene>
    <name evidence="2" type="ORF">CLV32_3773</name>
</gene>
<dbReference type="InterPro" id="IPR011055">
    <property type="entry name" value="Dup_hybrid_motif"/>
</dbReference>
<dbReference type="Pfam" id="PF01551">
    <property type="entry name" value="Peptidase_M23"/>
    <property type="match status" value="1"/>
</dbReference>
<dbReference type="Gene3D" id="2.70.70.10">
    <property type="entry name" value="Glucose Permease (Domain IIA)"/>
    <property type="match status" value="1"/>
</dbReference>
<reference evidence="2 3" key="1">
    <citation type="submission" date="2019-03" db="EMBL/GenBank/DDBJ databases">
        <title>Genomic Encyclopedia of Archaeal and Bacterial Type Strains, Phase II (KMG-II): from individual species to whole genera.</title>
        <authorList>
            <person name="Goeker M."/>
        </authorList>
    </citation>
    <scope>NUCLEOTIDE SEQUENCE [LARGE SCALE GENOMIC DNA]</scope>
    <source>
        <strain evidence="2 3">DSM 19034</strain>
    </source>
</reference>
<organism evidence="2 3">
    <name type="scientific">Pedobacter duraquae</name>
    <dbReference type="NCBI Taxonomy" id="425511"/>
    <lineage>
        <taxon>Bacteria</taxon>
        <taxon>Pseudomonadati</taxon>
        <taxon>Bacteroidota</taxon>
        <taxon>Sphingobacteriia</taxon>
        <taxon>Sphingobacteriales</taxon>
        <taxon>Sphingobacteriaceae</taxon>
        <taxon>Pedobacter</taxon>
    </lineage>
</organism>
<proteinExistence type="predicted"/>
<sequence length="239" mass="26786">MMTRQKQFEKYLADPTHRIYPVVDFDSTTDRLCPLDFTSNNIELNMQILSSTETFGDWVSAKLADSGCRYGIGGYDEHRTIYSRSTHFDTDLEPRRLHLGVDIWGPAGNPVYNFMDAEVHSFKNNDHFGDYGGTIILKYQMDELVVYGLYGHLSLASLDGLSVGKAIAGGTAFAVFGAPAENGNWPPHLHFQLIFDLQGRTGDYPGVCQFSQKATWLYNGADPNLVLQHTFNSTDVNRD</sequence>
<dbReference type="RefSeq" id="WP_243732352.1">
    <property type="nucleotide sequence ID" value="NZ_SNWM01000005.1"/>
</dbReference>
<dbReference type="SUPFAM" id="SSF51261">
    <property type="entry name" value="Duplicated hybrid motif"/>
    <property type="match status" value="1"/>
</dbReference>
<keyword evidence="3" id="KW-1185">Reference proteome</keyword>
<protein>
    <submittedName>
        <fullName evidence="2">Peptidase M23-like protein</fullName>
    </submittedName>
</protein>
<dbReference type="AlphaFoldDB" id="A0A4R6IGD8"/>
<feature type="domain" description="M23ase beta-sheet core" evidence="1">
    <location>
        <begin position="97"/>
        <end position="194"/>
    </location>
</feature>
<dbReference type="InterPro" id="IPR016047">
    <property type="entry name" value="M23ase_b-sheet_dom"/>
</dbReference>
<evidence type="ECO:0000313" key="2">
    <source>
        <dbReference type="EMBL" id="TDO20015.1"/>
    </source>
</evidence>
<dbReference type="Proteomes" id="UP000295499">
    <property type="component" value="Unassembled WGS sequence"/>
</dbReference>
<accession>A0A4R6IGD8</accession>
<evidence type="ECO:0000259" key="1">
    <source>
        <dbReference type="Pfam" id="PF01551"/>
    </source>
</evidence>